<evidence type="ECO:0000313" key="1">
    <source>
        <dbReference type="EMBL" id="KAJ3497671.1"/>
    </source>
</evidence>
<comment type="caution">
    <text evidence="1">The sequence shown here is derived from an EMBL/GenBank/DDBJ whole genome shotgun (WGS) entry which is preliminary data.</text>
</comment>
<dbReference type="AlphaFoldDB" id="A0A9W8JYE1"/>
<name>A0A9W8JYE1_9AGAR</name>
<keyword evidence="2" id="KW-1185">Reference proteome</keyword>
<reference evidence="1" key="1">
    <citation type="submission" date="2022-07" db="EMBL/GenBank/DDBJ databases">
        <title>Genome Sequence of Agrocybe chaxingu.</title>
        <authorList>
            <person name="Buettner E."/>
        </authorList>
    </citation>
    <scope>NUCLEOTIDE SEQUENCE</scope>
    <source>
        <strain evidence="1">MP-N11</strain>
    </source>
</reference>
<dbReference type="OrthoDB" id="2939514at2759"/>
<evidence type="ECO:0000313" key="2">
    <source>
        <dbReference type="Proteomes" id="UP001148786"/>
    </source>
</evidence>
<sequence length="147" mass="16221">MAPPVPVHAPVPIPAPLPNYNCSIEQFCAKSKALLEDDQASFVRFVLTGQQNGTQAVVDPILDRMLPHADITTRRDYDSVLGIDTDIRCSANLTISFIPKKEDTLTKNLHIKHLFEGPEFSSPSTPPFTRSRTSALGVMRSIRFSVS</sequence>
<protein>
    <submittedName>
        <fullName evidence="1">Uncharacterized protein</fullName>
    </submittedName>
</protein>
<gene>
    <name evidence="1" type="ORF">NLJ89_g10319</name>
</gene>
<accession>A0A9W8JYE1</accession>
<dbReference type="EMBL" id="JANKHO010001847">
    <property type="protein sequence ID" value="KAJ3497671.1"/>
    <property type="molecule type" value="Genomic_DNA"/>
</dbReference>
<dbReference type="Proteomes" id="UP001148786">
    <property type="component" value="Unassembled WGS sequence"/>
</dbReference>
<organism evidence="1 2">
    <name type="scientific">Agrocybe chaxingu</name>
    <dbReference type="NCBI Taxonomy" id="84603"/>
    <lineage>
        <taxon>Eukaryota</taxon>
        <taxon>Fungi</taxon>
        <taxon>Dikarya</taxon>
        <taxon>Basidiomycota</taxon>
        <taxon>Agaricomycotina</taxon>
        <taxon>Agaricomycetes</taxon>
        <taxon>Agaricomycetidae</taxon>
        <taxon>Agaricales</taxon>
        <taxon>Agaricineae</taxon>
        <taxon>Strophariaceae</taxon>
        <taxon>Agrocybe</taxon>
    </lineage>
</organism>
<proteinExistence type="predicted"/>